<dbReference type="VEuPathDB" id="FungiDB:FUN_015173"/>
<feature type="domain" description="Crinkler effector protein N-terminal" evidence="4">
    <location>
        <begin position="7"/>
        <end position="70"/>
    </location>
</feature>
<dbReference type="GO" id="GO:0043657">
    <property type="term" value="C:host cell"/>
    <property type="evidence" value="ECO:0007669"/>
    <property type="project" value="UniProtKB-SubCell"/>
</dbReference>
<dbReference type="VEuPathDB" id="FungiDB:RhiirA1_463171"/>
<dbReference type="VEuPathDB" id="FungiDB:RhiirFUN_012380"/>
<comment type="subcellular location">
    <subcellularLocation>
        <location evidence="1">Host cell</location>
    </subcellularLocation>
    <subcellularLocation>
        <location evidence="2">Secreted</location>
    </subcellularLocation>
</comment>
<reference evidence="5 6" key="2">
    <citation type="submission" date="2017-10" db="EMBL/GenBank/DDBJ databases">
        <title>Extensive intraspecific genome diversity in a model arbuscular mycorrhizal fungus.</title>
        <authorList>
            <person name="Chen E.C.H."/>
            <person name="Morin E."/>
            <person name="Baudet D."/>
            <person name="Noel J."/>
            <person name="Ndikumana S."/>
            <person name="Charron P."/>
            <person name="St-Onge C."/>
            <person name="Giorgi J."/>
            <person name="Grigoriev I.V."/>
            <person name="Roux C."/>
            <person name="Martin F.M."/>
            <person name="Corradi N."/>
        </authorList>
    </citation>
    <scope>NUCLEOTIDE SEQUENCE [LARGE SCALE GENOMIC DNA]</scope>
    <source>
        <strain evidence="5 6">C2</strain>
    </source>
</reference>
<dbReference type="InterPro" id="IPR045379">
    <property type="entry name" value="Crinkler_N"/>
</dbReference>
<proteinExistence type="predicted"/>
<evidence type="ECO:0000313" key="5">
    <source>
        <dbReference type="EMBL" id="PKK71540.1"/>
    </source>
</evidence>
<evidence type="ECO:0000256" key="2">
    <source>
        <dbReference type="ARBA" id="ARBA00004613"/>
    </source>
</evidence>
<dbReference type="GO" id="GO:0005576">
    <property type="term" value="C:extracellular region"/>
    <property type="evidence" value="ECO:0007669"/>
    <property type="project" value="UniProtKB-SubCell"/>
</dbReference>
<comment type="caution">
    <text evidence="5">The sequence shown here is derived from an EMBL/GenBank/DDBJ whole genome shotgun (WGS) entry which is preliminary data.</text>
</comment>
<name>A0A2N1NCL4_9GLOM</name>
<protein>
    <recommendedName>
        <fullName evidence="4">Crinkler effector protein N-terminal domain-containing protein</fullName>
    </recommendedName>
</protein>
<evidence type="ECO:0000259" key="4">
    <source>
        <dbReference type="Pfam" id="PF20147"/>
    </source>
</evidence>
<reference evidence="5 6" key="1">
    <citation type="submission" date="2016-04" db="EMBL/GenBank/DDBJ databases">
        <title>Genome analyses suggest a sexual origin of heterokaryosis in a supposedly ancient asexual fungus.</title>
        <authorList>
            <person name="Ropars J."/>
            <person name="Sedzielewska K."/>
            <person name="Noel J."/>
            <person name="Charron P."/>
            <person name="Farinelli L."/>
            <person name="Marton T."/>
            <person name="Kruger M."/>
            <person name="Pelin A."/>
            <person name="Brachmann A."/>
            <person name="Corradi N."/>
        </authorList>
    </citation>
    <scope>NUCLEOTIDE SEQUENCE [LARGE SCALE GENOMIC DNA]</scope>
    <source>
        <strain evidence="5 6">C2</strain>
    </source>
</reference>
<organism evidence="5 6">
    <name type="scientific">Rhizophagus irregularis</name>
    <dbReference type="NCBI Taxonomy" id="588596"/>
    <lineage>
        <taxon>Eukaryota</taxon>
        <taxon>Fungi</taxon>
        <taxon>Fungi incertae sedis</taxon>
        <taxon>Mucoromycota</taxon>
        <taxon>Glomeromycotina</taxon>
        <taxon>Glomeromycetes</taxon>
        <taxon>Glomerales</taxon>
        <taxon>Glomeraceae</taxon>
        <taxon>Rhizophagus</taxon>
    </lineage>
</organism>
<dbReference type="VEuPathDB" id="FungiDB:FUN_015172"/>
<dbReference type="AlphaFoldDB" id="A0A2N1NCL4"/>
<accession>A0A2N1NCL4</accession>
<sequence>MPPKKIPLFCLVHGNPETSAFGIKYDKNTTVDELKDAILIKKKNAFANIDSPDLTLYQVNIDLTTQNAQRTALGNPNVNIVNDLGGQVLTPVDTIEELSRTHQQTYLRNCHGACIADFLTTDAGIPLPLRQASTTDVVVVDRFSVVAMFPECHIRIVLELKKNVENKDRYQALKKLTTADLRYNYAVLTVLTDLNDTRVFFWFEQKKVKTLALQRNAAVALINNNMKLANQENITKENNQSGGRASIEEQGPLPKRQKLKDFFDTIDRGRNI</sequence>
<keyword evidence="3" id="KW-0964">Secreted</keyword>
<gene>
    <name evidence="5" type="ORF">RhiirC2_711057</name>
</gene>
<evidence type="ECO:0000256" key="3">
    <source>
        <dbReference type="ARBA" id="ARBA00022525"/>
    </source>
</evidence>
<dbReference type="EMBL" id="LLXL01000511">
    <property type="protein sequence ID" value="PKK71540.1"/>
    <property type="molecule type" value="Genomic_DNA"/>
</dbReference>
<evidence type="ECO:0000313" key="6">
    <source>
        <dbReference type="Proteomes" id="UP000233469"/>
    </source>
</evidence>
<evidence type="ECO:0000256" key="1">
    <source>
        <dbReference type="ARBA" id="ARBA00004340"/>
    </source>
</evidence>
<dbReference type="Proteomes" id="UP000233469">
    <property type="component" value="Unassembled WGS sequence"/>
</dbReference>
<dbReference type="Pfam" id="PF20147">
    <property type="entry name" value="Crinkler"/>
    <property type="match status" value="1"/>
</dbReference>
<dbReference type="VEuPathDB" id="FungiDB:RhiirA1_473842"/>